<evidence type="ECO:0000256" key="7">
    <source>
        <dbReference type="ARBA" id="ARBA00022679"/>
    </source>
</evidence>
<dbReference type="FunFam" id="3.90.1150.10:FF:000006">
    <property type="entry name" value="Phosphoserine aminotransferase"/>
    <property type="match status" value="1"/>
</dbReference>
<dbReference type="PANTHER" id="PTHR43247:SF1">
    <property type="entry name" value="PHOSPHOSERINE AMINOTRANSFERASE"/>
    <property type="match status" value="1"/>
</dbReference>
<evidence type="ECO:0000256" key="10">
    <source>
        <dbReference type="ARBA" id="ARBA00047630"/>
    </source>
</evidence>
<dbReference type="GO" id="GO:0030170">
    <property type="term" value="F:pyridoxal phosphate binding"/>
    <property type="evidence" value="ECO:0007669"/>
    <property type="project" value="TreeGrafter"/>
</dbReference>
<organism evidence="13">
    <name type="scientific">hydrothermal vent metagenome</name>
    <dbReference type="NCBI Taxonomy" id="652676"/>
    <lineage>
        <taxon>unclassified sequences</taxon>
        <taxon>metagenomes</taxon>
        <taxon>ecological metagenomes</taxon>
    </lineage>
</organism>
<evidence type="ECO:0000256" key="3">
    <source>
        <dbReference type="ARBA" id="ARBA00006904"/>
    </source>
</evidence>
<reference evidence="13" key="1">
    <citation type="submission" date="2018-06" db="EMBL/GenBank/DDBJ databases">
        <authorList>
            <person name="Zhirakovskaya E."/>
        </authorList>
    </citation>
    <scope>NUCLEOTIDE SEQUENCE</scope>
</reference>
<gene>
    <name evidence="13" type="ORF">MNBD_PLANCTO03-1199</name>
</gene>
<dbReference type="InterPro" id="IPR015421">
    <property type="entry name" value="PyrdxlP-dep_Trfase_major"/>
</dbReference>
<dbReference type="Gene3D" id="3.90.1150.10">
    <property type="entry name" value="Aspartate Aminotransferase, domain 1"/>
    <property type="match status" value="1"/>
</dbReference>
<keyword evidence="6" id="KW-0028">Amino-acid biosynthesis</keyword>
<dbReference type="NCBIfam" id="NF003764">
    <property type="entry name" value="PRK05355.1"/>
    <property type="match status" value="1"/>
</dbReference>
<comment type="pathway">
    <text evidence="2">Amino-acid biosynthesis; L-serine biosynthesis; L-serine from 3-phospho-D-glycerate: step 2/3.</text>
</comment>
<sequence>MATSTTTDRVLNFSAGPGVLPEEVLRQVQEDIWNIDGTGMGIMEHSHRAATYDRIIAEAIEDCKKVGNIGDDYAVLFMSGGASAQNYLIPANLLPEGGTADYANTGAWAKKTHAECKVYGTAHLAFDGKATNYKFVPSQAELDFSASPAYFHYTSNNTIMGTQYHFVPEPPPGVPLVCDACSDIFSRPLDVTKYGLIYAGAQKNLGPAGTTVVIIRKDLLERSPRELPTMLRYKVYAESESRPNTPPVFPIYVVGLVFKWILSQGGLGPIGERNAAKAKIIYDAIDATGFYRGHAREDSRSLMNISFTTPSPALDKAFLAEALEAGMDNLKGHRSIGGIRASIYNAFPAEGCETFAQFMREFERKHG</sequence>
<keyword evidence="5 13" id="KW-0032">Aminotransferase</keyword>
<evidence type="ECO:0000256" key="1">
    <source>
        <dbReference type="ARBA" id="ARBA00001933"/>
    </source>
</evidence>
<evidence type="ECO:0000256" key="4">
    <source>
        <dbReference type="ARBA" id="ARBA00013030"/>
    </source>
</evidence>
<dbReference type="InterPro" id="IPR015422">
    <property type="entry name" value="PyrdxlP-dep_Trfase_small"/>
</dbReference>
<dbReference type="GO" id="GO:0005737">
    <property type="term" value="C:cytoplasm"/>
    <property type="evidence" value="ECO:0007669"/>
    <property type="project" value="TreeGrafter"/>
</dbReference>
<evidence type="ECO:0000256" key="11">
    <source>
        <dbReference type="ARBA" id="ARBA00049007"/>
    </source>
</evidence>
<name>A0A3B1E149_9ZZZZ</name>
<evidence type="ECO:0000256" key="5">
    <source>
        <dbReference type="ARBA" id="ARBA00022576"/>
    </source>
</evidence>
<evidence type="ECO:0000256" key="6">
    <source>
        <dbReference type="ARBA" id="ARBA00022605"/>
    </source>
</evidence>
<evidence type="ECO:0000256" key="8">
    <source>
        <dbReference type="ARBA" id="ARBA00022898"/>
    </source>
</evidence>
<dbReference type="EMBL" id="UOGK01000735">
    <property type="protein sequence ID" value="VAX42678.1"/>
    <property type="molecule type" value="Genomic_DNA"/>
</dbReference>
<dbReference type="AlphaFoldDB" id="A0A3B1E149"/>
<dbReference type="PIRSF" id="PIRSF000525">
    <property type="entry name" value="SerC"/>
    <property type="match status" value="1"/>
</dbReference>
<dbReference type="FunFam" id="3.40.640.10:FF:000010">
    <property type="entry name" value="Phosphoserine aminotransferase"/>
    <property type="match status" value="1"/>
</dbReference>
<evidence type="ECO:0000313" key="13">
    <source>
        <dbReference type="EMBL" id="VAX42678.1"/>
    </source>
</evidence>
<evidence type="ECO:0000259" key="12">
    <source>
        <dbReference type="Pfam" id="PF00266"/>
    </source>
</evidence>
<comment type="catalytic activity">
    <reaction evidence="10">
        <text>4-(phosphooxy)-L-threonine + 2-oxoglutarate = (R)-3-hydroxy-2-oxo-4-phosphooxybutanoate + L-glutamate</text>
        <dbReference type="Rhea" id="RHEA:16573"/>
        <dbReference type="ChEBI" id="CHEBI:16810"/>
        <dbReference type="ChEBI" id="CHEBI:29985"/>
        <dbReference type="ChEBI" id="CHEBI:58452"/>
        <dbReference type="ChEBI" id="CHEBI:58538"/>
        <dbReference type="EC" id="2.6.1.52"/>
    </reaction>
</comment>
<keyword evidence="8" id="KW-0663">Pyridoxal phosphate</keyword>
<dbReference type="Gene3D" id="3.40.640.10">
    <property type="entry name" value="Type I PLP-dependent aspartate aminotransferase-like (Major domain)"/>
    <property type="match status" value="1"/>
</dbReference>
<keyword evidence="9" id="KW-0718">Serine biosynthesis</keyword>
<dbReference type="InterPro" id="IPR000192">
    <property type="entry name" value="Aminotrans_V_dom"/>
</dbReference>
<keyword evidence="7 13" id="KW-0808">Transferase</keyword>
<evidence type="ECO:0000256" key="2">
    <source>
        <dbReference type="ARBA" id="ARBA00005099"/>
    </source>
</evidence>
<dbReference type="Pfam" id="PF00266">
    <property type="entry name" value="Aminotran_5"/>
    <property type="match status" value="1"/>
</dbReference>
<proteinExistence type="inferred from homology"/>
<dbReference type="PANTHER" id="PTHR43247">
    <property type="entry name" value="PHOSPHOSERINE AMINOTRANSFERASE"/>
    <property type="match status" value="1"/>
</dbReference>
<protein>
    <recommendedName>
        <fullName evidence="4">phosphoserine transaminase</fullName>
        <ecNumber evidence="4">2.6.1.52</ecNumber>
    </recommendedName>
</protein>
<comment type="catalytic activity">
    <reaction evidence="11">
        <text>O-phospho-L-serine + 2-oxoglutarate = 3-phosphooxypyruvate + L-glutamate</text>
        <dbReference type="Rhea" id="RHEA:14329"/>
        <dbReference type="ChEBI" id="CHEBI:16810"/>
        <dbReference type="ChEBI" id="CHEBI:18110"/>
        <dbReference type="ChEBI" id="CHEBI:29985"/>
        <dbReference type="ChEBI" id="CHEBI:57524"/>
        <dbReference type="EC" id="2.6.1.52"/>
    </reaction>
</comment>
<dbReference type="SUPFAM" id="SSF53383">
    <property type="entry name" value="PLP-dependent transferases"/>
    <property type="match status" value="1"/>
</dbReference>
<dbReference type="InterPro" id="IPR022278">
    <property type="entry name" value="Pser_aminoTfrase"/>
</dbReference>
<comment type="cofactor">
    <cofactor evidence="1">
        <name>pyridoxal 5'-phosphate</name>
        <dbReference type="ChEBI" id="CHEBI:597326"/>
    </cofactor>
</comment>
<comment type="similarity">
    <text evidence="3">Belongs to the class-V pyridoxal-phosphate-dependent aminotransferase family. SerC subfamily.</text>
</comment>
<accession>A0A3B1E149</accession>
<dbReference type="UniPathway" id="UPA00135">
    <property type="reaction ID" value="UER00197"/>
</dbReference>
<feature type="domain" description="Aminotransferase class V" evidence="12">
    <location>
        <begin position="10"/>
        <end position="353"/>
    </location>
</feature>
<dbReference type="InterPro" id="IPR020578">
    <property type="entry name" value="Aminotrans_V_PyrdxlP_BS"/>
</dbReference>
<evidence type="ECO:0000256" key="9">
    <source>
        <dbReference type="ARBA" id="ARBA00023299"/>
    </source>
</evidence>
<dbReference type="GO" id="GO:0006564">
    <property type="term" value="P:L-serine biosynthetic process"/>
    <property type="evidence" value="ECO:0007669"/>
    <property type="project" value="UniProtKB-KW"/>
</dbReference>
<dbReference type="EC" id="2.6.1.52" evidence="4"/>
<dbReference type="PROSITE" id="PS00595">
    <property type="entry name" value="AA_TRANSFER_CLASS_5"/>
    <property type="match status" value="1"/>
</dbReference>
<dbReference type="HAMAP" id="MF_00160">
    <property type="entry name" value="SerC_aminotrans_5"/>
    <property type="match status" value="1"/>
</dbReference>
<dbReference type="GO" id="GO:0004648">
    <property type="term" value="F:O-phospho-L-serine:2-oxoglutarate aminotransferase activity"/>
    <property type="evidence" value="ECO:0007669"/>
    <property type="project" value="UniProtKB-EC"/>
</dbReference>
<dbReference type="InterPro" id="IPR015424">
    <property type="entry name" value="PyrdxlP-dep_Trfase"/>
</dbReference>